<dbReference type="Gene3D" id="3.30.2000.30">
    <property type="match status" value="1"/>
</dbReference>
<name>A0A7W6P2P1_9HYPH</name>
<sequence>MSAANALLKAIHARLFGDGDLVAMTGGRVMLDRLADRTPLPLVALGEMDTRDASTATEAGAEHLFSLTVWSDAEGRREAEAIAGRLRTLLDDAALALEGATLVSLFHLRTRTRREPKTGRFAAELSFRAVTE</sequence>
<accession>A0A7W6P2P1</accession>
<evidence type="ECO:0000313" key="2">
    <source>
        <dbReference type="Proteomes" id="UP000584824"/>
    </source>
</evidence>
<comment type="caution">
    <text evidence="1">The sequence shown here is derived from an EMBL/GenBank/DDBJ whole genome shotgun (WGS) entry which is preliminary data.</text>
</comment>
<reference evidence="1 2" key="1">
    <citation type="submission" date="2020-08" db="EMBL/GenBank/DDBJ databases">
        <title>Genomic Encyclopedia of Type Strains, Phase IV (KMG-IV): sequencing the most valuable type-strain genomes for metagenomic binning, comparative biology and taxonomic classification.</title>
        <authorList>
            <person name="Goeker M."/>
        </authorList>
    </citation>
    <scope>NUCLEOTIDE SEQUENCE [LARGE SCALE GENOMIC DNA]</scope>
    <source>
        <strain evidence="1 2">DSM 26385</strain>
    </source>
</reference>
<organism evidence="1 2">
    <name type="scientific">Allorhizobium borbori</name>
    <dbReference type="NCBI Taxonomy" id="485907"/>
    <lineage>
        <taxon>Bacteria</taxon>
        <taxon>Pseudomonadati</taxon>
        <taxon>Pseudomonadota</taxon>
        <taxon>Alphaproteobacteria</taxon>
        <taxon>Hyphomicrobiales</taxon>
        <taxon>Rhizobiaceae</taxon>
        <taxon>Rhizobium/Agrobacterium group</taxon>
        <taxon>Allorhizobium</taxon>
    </lineage>
</organism>
<evidence type="ECO:0000313" key="1">
    <source>
        <dbReference type="EMBL" id="MBB4104858.1"/>
    </source>
</evidence>
<dbReference type="Pfam" id="PF11367">
    <property type="entry name" value="Tail_completion_gp17"/>
    <property type="match status" value="1"/>
</dbReference>
<dbReference type="InterPro" id="IPR053745">
    <property type="entry name" value="Viral_Tail_Comp_sf"/>
</dbReference>
<evidence type="ECO:0008006" key="3">
    <source>
        <dbReference type="Google" id="ProtNLM"/>
    </source>
</evidence>
<protein>
    <recommendedName>
        <fullName evidence="3">DUF3168 domain-containing protein</fullName>
    </recommendedName>
</protein>
<dbReference type="EMBL" id="JACIDU010000015">
    <property type="protein sequence ID" value="MBB4104858.1"/>
    <property type="molecule type" value="Genomic_DNA"/>
</dbReference>
<dbReference type="AlphaFoldDB" id="A0A7W6P2P1"/>
<dbReference type="RefSeq" id="WP_183793932.1">
    <property type="nucleotide sequence ID" value="NZ_JACIDU010000015.1"/>
</dbReference>
<dbReference type="Proteomes" id="UP000584824">
    <property type="component" value="Unassembled WGS sequence"/>
</dbReference>
<gene>
    <name evidence="1" type="ORF">GGQ66_003440</name>
</gene>
<keyword evidence="2" id="KW-1185">Reference proteome</keyword>
<proteinExistence type="predicted"/>
<dbReference type="InterPro" id="IPR021508">
    <property type="entry name" value="Gp17-like"/>
</dbReference>